<dbReference type="GO" id="GO:0008270">
    <property type="term" value="F:zinc ion binding"/>
    <property type="evidence" value="ECO:0007669"/>
    <property type="project" value="UniProtKB-KW"/>
</dbReference>
<reference evidence="6" key="1">
    <citation type="journal article" date="2012" name="Am. J. Trop. Med. Hyg.">
        <title>An insight into the sialotranscriptome of Triatoma matogrossensis, a kissing bug associated with fogo selvagem in South America.</title>
        <authorList>
            <person name="Assumpcao T.C."/>
            <person name="Eaton D.P."/>
            <person name="Pham V.M."/>
            <person name="Francischetti I.M."/>
            <person name="Aoki V."/>
            <person name="Hans-Filho G."/>
            <person name="Rivitti E.A."/>
            <person name="Valenzuela J.G."/>
            <person name="Diaz L.A."/>
            <person name="Ribeiro J.M."/>
        </authorList>
    </citation>
    <scope>NUCLEOTIDE SEQUENCE</scope>
    <source>
        <tissue evidence="6">Salivary gland</tissue>
    </source>
</reference>
<evidence type="ECO:0000313" key="6">
    <source>
        <dbReference type="EMBL" id="ADN29808.1"/>
    </source>
</evidence>
<evidence type="ECO:0000256" key="1">
    <source>
        <dbReference type="ARBA" id="ARBA00022771"/>
    </source>
</evidence>
<evidence type="ECO:0000256" key="3">
    <source>
        <dbReference type="PROSITE-ProRule" id="PRU00175"/>
    </source>
</evidence>
<keyword evidence="4" id="KW-0812">Transmembrane</keyword>
<keyword evidence="1 3" id="KW-0863">Zinc-finger</keyword>
<dbReference type="InterPro" id="IPR013083">
    <property type="entry name" value="Znf_RING/FYVE/PHD"/>
</dbReference>
<dbReference type="Gene3D" id="3.30.40.10">
    <property type="entry name" value="Zinc/RING finger domain, C3HC4 (zinc finger)"/>
    <property type="match status" value="1"/>
</dbReference>
<dbReference type="SMART" id="SM00184">
    <property type="entry name" value="RING"/>
    <property type="match status" value="1"/>
</dbReference>
<keyword evidence="2" id="KW-0862">Zinc</keyword>
<dbReference type="CDD" id="cd16448">
    <property type="entry name" value="RING-H2"/>
    <property type="match status" value="1"/>
</dbReference>
<protein>
    <submittedName>
        <fullName evidence="6">Hypothetical secreted protein</fullName>
    </submittedName>
</protein>
<dbReference type="InterPro" id="IPR001841">
    <property type="entry name" value="Znf_RING"/>
</dbReference>
<dbReference type="EMBL" id="HP429308">
    <property type="protein sequence ID" value="ADN29808.1"/>
    <property type="molecule type" value="mRNA"/>
</dbReference>
<evidence type="ECO:0000256" key="4">
    <source>
        <dbReference type="SAM" id="Phobius"/>
    </source>
</evidence>
<sequence>MVVQYIKAAVFAVTVIVVIATILTSRANTHRETPHSYGPRRNEERSGNMRNRCIVCNESLNSGEEEKITLNLCRHTFHLVCLQSYQIVRSLAHDNPNVCPVATCRKSFVL</sequence>
<name>E2J790_9HEMI</name>
<keyword evidence="4" id="KW-0472">Membrane</keyword>
<dbReference type="AlphaFoldDB" id="E2J790"/>
<keyword evidence="4" id="KW-1133">Transmembrane helix</keyword>
<keyword evidence="1 3" id="KW-0479">Metal-binding</keyword>
<feature type="domain" description="RING-type" evidence="5">
    <location>
        <begin position="53"/>
        <end position="101"/>
    </location>
</feature>
<dbReference type="SUPFAM" id="SSF57850">
    <property type="entry name" value="RING/U-box"/>
    <property type="match status" value="1"/>
</dbReference>
<proteinExistence type="evidence at transcript level"/>
<feature type="transmembrane region" description="Helical" evidence="4">
    <location>
        <begin position="6"/>
        <end position="24"/>
    </location>
</feature>
<evidence type="ECO:0000259" key="5">
    <source>
        <dbReference type="PROSITE" id="PS50089"/>
    </source>
</evidence>
<dbReference type="PROSITE" id="PS50089">
    <property type="entry name" value="ZF_RING_2"/>
    <property type="match status" value="1"/>
</dbReference>
<organism evidence="6">
    <name type="scientific">Triatoma matogrossensis</name>
    <dbReference type="NCBI Taxonomy" id="162370"/>
    <lineage>
        <taxon>Eukaryota</taxon>
        <taxon>Metazoa</taxon>
        <taxon>Ecdysozoa</taxon>
        <taxon>Arthropoda</taxon>
        <taxon>Hexapoda</taxon>
        <taxon>Insecta</taxon>
        <taxon>Pterygota</taxon>
        <taxon>Neoptera</taxon>
        <taxon>Paraneoptera</taxon>
        <taxon>Hemiptera</taxon>
        <taxon>Heteroptera</taxon>
        <taxon>Panheteroptera</taxon>
        <taxon>Cimicomorpha</taxon>
        <taxon>Reduviidae</taxon>
        <taxon>Triatominae</taxon>
        <taxon>Triatoma</taxon>
    </lineage>
</organism>
<evidence type="ECO:0000256" key="2">
    <source>
        <dbReference type="ARBA" id="ARBA00022833"/>
    </source>
</evidence>
<accession>E2J790</accession>